<evidence type="ECO:0000313" key="3">
    <source>
        <dbReference type="Proteomes" id="UP000270299"/>
    </source>
</evidence>
<accession>A0A3L6ZVR5</accession>
<dbReference type="RefSeq" id="WP_121672594.1">
    <property type="nucleotide sequence ID" value="NZ_BMXM01000005.1"/>
</dbReference>
<name>A0A3L6ZVR5_9MICO</name>
<proteinExistence type="predicted"/>
<keyword evidence="2" id="KW-0969">Cilium</keyword>
<keyword evidence="2" id="KW-0966">Cell projection</keyword>
<feature type="compositionally biased region" description="Basic and acidic residues" evidence="1">
    <location>
        <begin position="34"/>
        <end position="52"/>
    </location>
</feature>
<sequence length="104" mass="11674">MLDRERLRTANEGLKAAITEFENAAKNNDDLENSIDRPDDRGSLRDKASDFESSWNDKREALLENLTKIQEHLQGIIDGWETMDTEAAASLSSATPTTVHSQVR</sequence>
<evidence type="ECO:0000313" key="2">
    <source>
        <dbReference type="EMBL" id="RLP71950.1"/>
    </source>
</evidence>
<dbReference type="OrthoDB" id="5195569at2"/>
<dbReference type="AlphaFoldDB" id="A0A3L6ZVR5"/>
<protein>
    <submittedName>
        <fullName evidence="2">Flagellar protein FlgN</fullName>
    </submittedName>
</protein>
<gene>
    <name evidence="2" type="ORF">D9V29_05815</name>
</gene>
<keyword evidence="3" id="KW-1185">Reference proteome</keyword>
<feature type="region of interest" description="Disordered" evidence="1">
    <location>
        <begin position="25"/>
        <end position="52"/>
    </location>
</feature>
<comment type="caution">
    <text evidence="2">The sequence shown here is derived from an EMBL/GenBank/DDBJ whole genome shotgun (WGS) entry which is preliminary data.</text>
</comment>
<dbReference type="EMBL" id="RCUV01000006">
    <property type="protein sequence ID" value="RLP71950.1"/>
    <property type="molecule type" value="Genomic_DNA"/>
</dbReference>
<keyword evidence="2" id="KW-0282">Flagellum</keyword>
<dbReference type="Proteomes" id="UP000270299">
    <property type="component" value="Unassembled WGS sequence"/>
</dbReference>
<evidence type="ECO:0000256" key="1">
    <source>
        <dbReference type="SAM" id="MobiDB-lite"/>
    </source>
</evidence>
<reference evidence="2 3" key="1">
    <citation type="submission" date="2018-10" db="EMBL/GenBank/DDBJ databases">
        <authorList>
            <person name="Li J."/>
        </authorList>
    </citation>
    <scope>NUCLEOTIDE SEQUENCE [LARGE SCALE GENOMIC DNA]</scope>
    <source>
        <strain evidence="2 3">CCTCC AB209002</strain>
    </source>
</reference>
<organism evidence="2 3">
    <name type="scientific">Mycetocola manganoxydans</name>
    <dbReference type="NCBI Taxonomy" id="699879"/>
    <lineage>
        <taxon>Bacteria</taxon>
        <taxon>Bacillati</taxon>
        <taxon>Actinomycetota</taxon>
        <taxon>Actinomycetes</taxon>
        <taxon>Micrococcales</taxon>
        <taxon>Microbacteriaceae</taxon>
        <taxon>Mycetocola</taxon>
    </lineage>
</organism>